<feature type="domain" description="Amidase" evidence="2">
    <location>
        <begin position="61"/>
        <end position="477"/>
    </location>
</feature>
<accession>A0A479ZUS9</accession>
<dbReference type="Gene3D" id="3.90.1300.10">
    <property type="entry name" value="Amidase signature (AS) domain"/>
    <property type="match status" value="1"/>
</dbReference>
<comment type="similarity">
    <text evidence="1">Belongs to the amidase family.</text>
</comment>
<evidence type="ECO:0000259" key="2">
    <source>
        <dbReference type="Pfam" id="PF01425"/>
    </source>
</evidence>
<dbReference type="EMBL" id="BJCE01000001">
    <property type="protein sequence ID" value="GCL34978.1"/>
    <property type="molecule type" value="Genomic_DNA"/>
</dbReference>
<comment type="caution">
    <text evidence="3">The sequence shown here is derived from an EMBL/GenBank/DDBJ whole genome shotgun (WGS) entry which is preliminary data.</text>
</comment>
<reference evidence="4" key="1">
    <citation type="submission" date="2019-02" db="EMBL/GenBank/DDBJ databases">
        <title>Draft genome sequence of Sphaerospermopsis reniformis NIES-1949.</title>
        <authorList>
            <person name="Yamaguchi H."/>
            <person name="Suzuki S."/>
            <person name="Kawachi M."/>
        </authorList>
    </citation>
    <scope>NUCLEOTIDE SEQUENCE [LARGE SCALE GENOMIC DNA]</scope>
    <source>
        <strain evidence="4">NIES-1949</strain>
    </source>
</reference>
<dbReference type="Pfam" id="PF01425">
    <property type="entry name" value="Amidase"/>
    <property type="match status" value="1"/>
</dbReference>
<dbReference type="PANTHER" id="PTHR11895">
    <property type="entry name" value="TRANSAMIDASE"/>
    <property type="match status" value="1"/>
</dbReference>
<evidence type="ECO:0000313" key="4">
    <source>
        <dbReference type="Proteomes" id="UP000300142"/>
    </source>
</evidence>
<dbReference type="InterPro" id="IPR023631">
    <property type="entry name" value="Amidase_dom"/>
</dbReference>
<evidence type="ECO:0000256" key="1">
    <source>
        <dbReference type="ARBA" id="ARBA00009199"/>
    </source>
</evidence>
<sequence>MLGYKLIFVKYGRFITSDRCIKFKVANLKLQITTMNETDLAFTPALELAQLIRRREVSPLELTELYLDRISRFNPQLGSYFTVTADLAIADAKAKTELLTTASELPPFFGVPISIKDLNAVAGVTCTYGNPAFVKNISNYDDGVVSKIKQAGFTILGKTATSELGSYPYSEPTGFPPARNPWNLEYTPGGSSGGAAASVTAGLCAIAQGSDGGGSIRGPAACCGVVGIKPARGRVTQAPVGDRMGGIAVHGPIARTVSDAAAMLDVISGYITGDPYWLTNPEPSFLAATQVKTQKLKIAFSTSITPLGDADTNCKQGVLKTVKLLAEMGHEIAEKCPDMSGLVAPFQIVWQSGVAAAGIPLEALQPLNQFLLSRTGSAGEYLQALAQMQIVSRQIVAFFDNIDLLVLPVYLHSPIKVGEWQNLTPEETFQNIIKWVAPCPVANATGLPAIAIPVGFDSNGLPLSVQLIGKPADESTIISLAAQLETANPWIQHRPNL</sequence>
<dbReference type="PANTHER" id="PTHR11895:SF7">
    <property type="entry name" value="GLUTAMYL-TRNA(GLN) AMIDOTRANSFERASE SUBUNIT A, MITOCHONDRIAL"/>
    <property type="match status" value="1"/>
</dbReference>
<dbReference type="InterPro" id="IPR000120">
    <property type="entry name" value="Amidase"/>
</dbReference>
<organism evidence="3 4">
    <name type="scientific">Sphaerospermopsis reniformis</name>
    <dbReference type="NCBI Taxonomy" id="531300"/>
    <lineage>
        <taxon>Bacteria</taxon>
        <taxon>Bacillati</taxon>
        <taxon>Cyanobacteriota</taxon>
        <taxon>Cyanophyceae</taxon>
        <taxon>Nostocales</taxon>
        <taxon>Aphanizomenonaceae</taxon>
        <taxon>Sphaerospermopsis</taxon>
    </lineage>
</organism>
<proteinExistence type="inferred from homology"/>
<dbReference type="AlphaFoldDB" id="A0A479ZUS9"/>
<dbReference type="Proteomes" id="UP000300142">
    <property type="component" value="Unassembled WGS sequence"/>
</dbReference>
<protein>
    <submittedName>
        <fullName evidence="3">Amidase</fullName>
    </submittedName>
</protein>
<keyword evidence="4" id="KW-1185">Reference proteome</keyword>
<dbReference type="SUPFAM" id="SSF75304">
    <property type="entry name" value="Amidase signature (AS) enzymes"/>
    <property type="match status" value="1"/>
</dbReference>
<dbReference type="InterPro" id="IPR036928">
    <property type="entry name" value="AS_sf"/>
</dbReference>
<evidence type="ECO:0000313" key="3">
    <source>
        <dbReference type="EMBL" id="GCL34978.1"/>
    </source>
</evidence>
<gene>
    <name evidence="3" type="ORF">SR1949_00700</name>
</gene>
<name>A0A479ZUS9_9CYAN</name>
<dbReference type="GO" id="GO:0003824">
    <property type="term" value="F:catalytic activity"/>
    <property type="evidence" value="ECO:0007669"/>
    <property type="project" value="InterPro"/>
</dbReference>